<protein>
    <submittedName>
        <fullName evidence="2">Membrane protein</fullName>
    </submittedName>
</protein>
<dbReference type="AlphaFoldDB" id="A0A0B2A571"/>
<evidence type="ECO:0000313" key="3">
    <source>
        <dbReference type="Proteomes" id="UP000031030"/>
    </source>
</evidence>
<accession>A0A0B2A571</accession>
<proteinExistence type="predicted"/>
<comment type="caution">
    <text evidence="2">The sequence shown here is derived from an EMBL/GenBank/DDBJ whole genome shotgun (WGS) entry which is preliminary data.</text>
</comment>
<name>A0A0B2A571_9MICO</name>
<dbReference type="OrthoDB" id="3216131at2"/>
<evidence type="ECO:0000256" key="1">
    <source>
        <dbReference type="SAM" id="Phobius"/>
    </source>
</evidence>
<keyword evidence="1" id="KW-0472">Membrane</keyword>
<dbReference type="GO" id="GO:0016020">
    <property type="term" value="C:membrane"/>
    <property type="evidence" value="ECO:0007669"/>
    <property type="project" value="InterPro"/>
</dbReference>
<dbReference type="InterPro" id="IPR003425">
    <property type="entry name" value="CCB3/YggT"/>
</dbReference>
<sequence>MNVVSLVAGIVNLLLLLYVLVLLARMVLDWVPMFNREWRPRGFGLVLAEAAYIVTDPPIRLVRRFVKPVRIGAASIDFSFTVVLLACFVLLAVTRSVA</sequence>
<keyword evidence="1" id="KW-1133">Transmembrane helix</keyword>
<feature type="transmembrane region" description="Helical" evidence="1">
    <location>
        <begin position="71"/>
        <end position="93"/>
    </location>
</feature>
<dbReference type="Proteomes" id="UP000031030">
    <property type="component" value="Unassembled WGS sequence"/>
</dbReference>
<dbReference type="EMBL" id="JTDK01000012">
    <property type="protein sequence ID" value="KHK96919.1"/>
    <property type="molecule type" value="Genomic_DNA"/>
</dbReference>
<keyword evidence="3" id="KW-1185">Reference proteome</keyword>
<feature type="transmembrane region" description="Helical" evidence="1">
    <location>
        <begin position="6"/>
        <end position="28"/>
    </location>
</feature>
<evidence type="ECO:0000313" key="2">
    <source>
        <dbReference type="EMBL" id="KHK96919.1"/>
    </source>
</evidence>
<dbReference type="STRING" id="1348253.LK09_13855"/>
<dbReference type="Pfam" id="PF02325">
    <property type="entry name" value="CCB3_YggT"/>
    <property type="match status" value="1"/>
</dbReference>
<keyword evidence="1" id="KW-0812">Transmembrane</keyword>
<gene>
    <name evidence="2" type="ORF">LK09_13855</name>
</gene>
<reference evidence="2 3" key="1">
    <citation type="submission" date="2014-11" db="EMBL/GenBank/DDBJ databases">
        <title>Genome sequence of Microbacterium mangrovi MUSC 115(T).</title>
        <authorList>
            <person name="Lee L.-H."/>
        </authorList>
    </citation>
    <scope>NUCLEOTIDE SEQUENCE [LARGE SCALE GENOMIC DNA]</scope>
    <source>
        <strain evidence="2 3">MUSC 115</strain>
    </source>
</reference>
<organism evidence="2 3">
    <name type="scientific">Microbacterium mangrovi</name>
    <dbReference type="NCBI Taxonomy" id="1348253"/>
    <lineage>
        <taxon>Bacteria</taxon>
        <taxon>Bacillati</taxon>
        <taxon>Actinomycetota</taxon>
        <taxon>Actinomycetes</taxon>
        <taxon>Micrococcales</taxon>
        <taxon>Microbacteriaceae</taxon>
        <taxon>Microbacterium</taxon>
    </lineage>
</organism>
<dbReference type="RefSeq" id="WP_039400552.1">
    <property type="nucleotide sequence ID" value="NZ_JTDK01000012.1"/>
</dbReference>